<organism evidence="2 3">
    <name type="scientific">Alteromonas pelagimontana</name>
    <dbReference type="NCBI Taxonomy" id="1858656"/>
    <lineage>
        <taxon>Bacteria</taxon>
        <taxon>Pseudomonadati</taxon>
        <taxon>Pseudomonadota</taxon>
        <taxon>Gammaproteobacteria</taxon>
        <taxon>Alteromonadales</taxon>
        <taxon>Alteromonadaceae</taxon>
        <taxon>Alteromonas/Salinimonas group</taxon>
        <taxon>Alteromonas</taxon>
    </lineage>
</organism>
<dbReference type="Pfam" id="PF18734">
    <property type="entry name" value="HEPN_AbiU2"/>
    <property type="match status" value="1"/>
</dbReference>
<evidence type="ECO:0000313" key="2">
    <source>
        <dbReference type="EMBL" id="QJR79970.1"/>
    </source>
</evidence>
<accession>A0A6M4MBI8</accession>
<protein>
    <recommendedName>
        <fullName evidence="1">HEPN AbiU2-like domain-containing protein</fullName>
    </recommendedName>
</protein>
<gene>
    <name evidence="2" type="ORF">CA267_003830</name>
</gene>
<evidence type="ECO:0000313" key="3">
    <source>
        <dbReference type="Proteomes" id="UP000219285"/>
    </source>
</evidence>
<dbReference type="AlphaFoldDB" id="A0A6M4MBI8"/>
<dbReference type="RefSeq" id="WP_075608717.1">
    <property type="nucleotide sequence ID" value="NZ_CP052766.1"/>
</dbReference>
<dbReference type="InterPro" id="IPR040704">
    <property type="entry name" value="HEPN_AbiU2"/>
</dbReference>
<reference evidence="3" key="1">
    <citation type="submission" date="2014-12" db="EMBL/GenBank/DDBJ databases">
        <title>Complete genome sequence of a multi-drug resistant Klebsiella pneumoniae.</title>
        <authorList>
            <person name="Hua X."/>
            <person name="Chen Q."/>
            <person name="Li X."/>
            <person name="Feng Y."/>
            <person name="Ruan Z."/>
            <person name="Yu Y."/>
        </authorList>
    </citation>
    <scope>NUCLEOTIDE SEQUENCE [LARGE SCALE GENOMIC DNA]</scope>
    <source>
        <strain evidence="3">5.12</strain>
    </source>
</reference>
<dbReference type="OrthoDB" id="6400690at2"/>
<dbReference type="KEGG" id="apel:CA267_003830"/>
<keyword evidence="3" id="KW-1185">Reference proteome</keyword>
<proteinExistence type="predicted"/>
<name>A0A6M4MBI8_9ALTE</name>
<dbReference type="EMBL" id="CP052766">
    <property type="protein sequence ID" value="QJR79970.1"/>
    <property type="molecule type" value="Genomic_DNA"/>
</dbReference>
<sequence length="219" mass="25050">MKDDHKGFSTTSSWEEFSKRTGIPLPSTPKIDRSLFSDSEIKCFESYFVSLCTDLTIYNQLFGTDESISVLNEFNGFVFKRIQRSFLEKICLKISCLMDPAKAGSNDNLSLLRFVEKAGSPELSAVYDKLYKDYESTGIKIWRNKVLAHTDLKTVMGKFEFKLKLDADNINRMVRDMQDLIDLIKDPRVYTDTEVTLPFGSDGNSFVSRLRKINSENNA</sequence>
<reference evidence="2 3" key="2">
    <citation type="submission" date="2020-04" db="EMBL/GenBank/DDBJ databases">
        <title>Complete genome sequence of Alteromonas pelagimontana 5.12T.</title>
        <authorList>
            <person name="Sinha R.K."/>
            <person name="Krishnan K.P."/>
            <person name="Kurian J.P."/>
        </authorList>
    </citation>
    <scope>NUCLEOTIDE SEQUENCE [LARGE SCALE GENOMIC DNA]</scope>
    <source>
        <strain evidence="2 3">5.12</strain>
    </source>
</reference>
<feature type="domain" description="HEPN AbiU2-like" evidence="1">
    <location>
        <begin position="43"/>
        <end position="184"/>
    </location>
</feature>
<evidence type="ECO:0000259" key="1">
    <source>
        <dbReference type="Pfam" id="PF18734"/>
    </source>
</evidence>
<dbReference type="Proteomes" id="UP000219285">
    <property type="component" value="Chromosome"/>
</dbReference>